<proteinExistence type="inferred from homology"/>
<reference evidence="3" key="1">
    <citation type="submission" date="2015-04" db="EMBL/GenBank/DDBJ databases">
        <title>The genome sequence of the plant pathogenic Rhizarian Plasmodiophora brassicae reveals insights in its biotrophic life cycle and the origin of chitin synthesis.</title>
        <authorList>
            <person name="Schwelm A."/>
            <person name="Fogelqvist J."/>
            <person name="Knaust A."/>
            <person name="Julke S."/>
            <person name="Lilja T."/>
            <person name="Dhandapani V."/>
            <person name="Bonilla-Rosso G."/>
            <person name="Karlsson M."/>
            <person name="Shevchenko A."/>
            <person name="Choi S.R."/>
            <person name="Kim H.G."/>
            <person name="Park J.Y."/>
            <person name="Lim Y.P."/>
            <person name="Ludwig-Muller J."/>
            <person name="Dixelius C."/>
        </authorList>
    </citation>
    <scope>NUCLEOTIDE SEQUENCE</scope>
    <source>
        <tissue evidence="3">Potato root galls</tissue>
    </source>
</reference>
<evidence type="ECO:0000313" key="3">
    <source>
        <dbReference type="EMBL" id="CRZ02919.1"/>
    </source>
</evidence>
<sequence>MTFANIVNYVRRVGVSQAIRTLRMTNEFKIGALKGEDANGNRYFESLDEQAGRTRWVKYANTSYYDASQVTPEWHPWLHYMTDKTPIEMKVSHRDWEMPYEDNKTFTSEAYYPPGHHLSRTPEMPRVYETWSDKTKKEG</sequence>
<comment type="similarity">
    <text evidence="1 2">Belongs to the complex I NDUFA12 subunit family.</text>
</comment>
<keyword evidence="2" id="KW-0249">Electron transport</keyword>
<dbReference type="EMBL" id="HACM01002477">
    <property type="protein sequence ID" value="CRZ02919.1"/>
    <property type="molecule type" value="Transcribed_RNA"/>
</dbReference>
<keyword evidence="2" id="KW-0679">Respiratory chain</keyword>
<dbReference type="InterPro" id="IPR007763">
    <property type="entry name" value="NDUFA12"/>
</dbReference>
<evidence type="ECO:0000256" key="2">
    <source>
        <dbReference type="RuleBase" id="RU363103"/>
    </source>
</evidence>
<dbReference type="AlphaFoldDB" id="A0A0H5R4F1"/>
<keyword evidence="2" id="KW-0813">Transport</keyword>
<protein>
    <recommendedName>
        <fullName evidence="2">NADH dehydrogenase [ubiquinone] 1 alpha subcomplex subunit 12</fullName>
    </recommendedName>
</protein>
<keyword evidence="2" id="KW-0472">Membrane</keyword>
<dbReference type="PANTHER" id="PTHR12910:SF2">
    <property type="entry name" value="NADH DEHYDROGENASE [UBIQUINONE] 1 ALPHA SUBCOMPLEX SUBUNIT 12"/>
    <property type="match status" value="1"/>
</dbReference>
<accession>A0A0H5R4F1</accession>
<keyword evidence="2" id="KW-0999">Mitochondrion inner membrane</keyword>
<dbReference type="GO" id="GO:0006979">
    <property type="term" value="P:response to oxidative stress"/>
    <property type="evidence" value="ECO:0007669"/>
    <property type="project" value="TreeGrafter"/>
</dbReference>
<comment type="subcellular location">
    <subcellularLocation>
        <location evidence="2">Mitochondrion inner membrane</location>
        <topology evidence="2">Peripheral membrane protein</topology>
        <orientation evidence="2">Matrix side</orientation>
    </subcellularLocation>
</comment>
<comment type="function">
    <text evidence="2">Accessory subunit of the mitochondrial membrane respiratory chain NADH dehydrogenase (Complex I), that is believed not to be involved in catalysis. Complex I functions in the transfer of electrons from NADH to the respiratory chain. The immediate electron acceptor for the enzyme is believed to be ubiquinone.</text>
</comment>
<dbReference type="GO" id="GO:0045271">
    <property type="term" value="C:respiratory chain complex I"/>
    <property type="evidence" value="ECO:0007669"/>
    <property type="project" value="InterPro"/>
</dbReference>
<organism evidence="3">
    <name type="scientific">Spongospora subterranea</name>
    <dbReference type="NCBI Taxonomy" id="70186"/>
    <lineage>
        <taxon>Eukaryota</taxon>
        <taxon>Sar</taxon>
        <taxon>Rhizaria</taxon>
        <taxon>Endomyxa</taxon>
        <taxon>Phytomyxea</taxon>
        <taxon>Plasmodiophorida</taxon>
        <taxon>Plasmodiophoridae</taxon>
        <taxon>Spongospora</taxon>
    </lineage>
</organism>
<dbReference type="PANTHER" id="PTHR12910">
    <property type="entry name" value="NADH-UBIQUINONE OXIDOREDUCTASE SUBUNIT B17.2"/>
    <property type="match status" value="1"/>
</dbReference>
<name>A0A0H5R4F1_9EUKA</name>
<keyword evidence="2" id="KW-0496">Mitochondrion</keyword>
<dbReference type="Pfam" id="PF05071">
    <property type="entry name" value="NDUFA12"/>
    <property type="match status" value="1"/>
</dbReference>
<evidence type="ECO:0000256" key="1">
    <source>
        <dbReference type="ARBA" id="ARBA00007355"/>
    </source>
</evidence>
<dbReference type="GO" id="GO:0005743">
    <property type="term" value="C:mitochondrial inner membrane"/>
    <property type="evidence" value="ECO:0007669"/>
    <property type="project" value="UniProtKB-SubCell"/>
</dbReference>